<feature type="signal peptide" evidence="2">
    <location>
        <begin position="1"/>
        <end position="21"/>
    </location>
</feature>
<feature type="compositionally biased region" description="Basic and acidic residues" evidence="1">
    <location>
        <begin position="344"/>
        <end position="357"/>
    </location>
</feature>
<dbReference type="PROSITE" id="PS51257">
    <property type="entry name" value="PROKAR_LIPOPROTEIN"/>
    <property type="match status" value="1"/>
</dbReference>
<dbReference type="Proteomes" id="UP001597452">
    <property type="component" value="Unassembled WGS sequence"/>
</dbReference>
<protein>
    <submittedName>
        <fullName evidence="3">Uncharacterized protein</fullName>
    </submittedName>
</protein>
<comment type="caution">
    <text evidence="3">The sequence shown here is derived from an EMBL/GenBank/DDBJ whole genome shotgun (WGS) entry which is preliminary data.</text>
</comment>
<feature type="chain" id="PRO_5047187870" evidence="2">
    <location>
        <begin position="22"/>
        <end position="357"/>
    </location>
</feature>
<proteinExistence type="predicted"/>
<evidence type="ECO:0000256" key="2">
    <source>
        <dbReference type="SAM" id="SignalP"/>
    </source>
</evidence>
<organism evidence="3 4">
    <name type="scientific">Piscibacillus salipiscarius</name>
    <dbReference type="NCBI Taxonomy" id="299480"/>
    <lineage>
        <taxon>Bacteria</taxon>
        <taxon>Bacillati</taxon>
        <taxon>Bacillota</taxon>
        <taxon>Bacilli</taxon>
        <taxon>Bacillales</taxon>
        <taxon>Bacillaceae</taxon>
        <taxon>Piscibacillus</taxon>
    </lineage>
</organism>
<evidence type="ECO:0000313" key="4">
    <source>
        <dbReference type="Proteomes" id="UP001597452"/>
    </source>
</evidence>
<name>A0ABW5QBQ4_9BACI</name>
<gene>
    <name evidence="3" type="ORF">ACFSW4_10885</name>
</gene>
<keyword evidence="2" id="KW-0732">Signal</keyword>
<keyword evidence="4" id="KW-1185">Reference proteome</keyword>
<sequence length="357" mass="39915">MKKSYLALTILLMIVIVGCTNNEVDESQDNEEEVEVSQEENNAENNTSEESNLENEEAEENEETENEEEETEEFKADAAGYEISSGDKLNVEIVGETVIFDNQLQIAGKTNLPGGARIHIAQKPIGDVTFMGTSGYASIESDGTFKYEKEIPEDYKDHLKIAMTFKPSVSNGDIKDVYGELGEKLEGPFVRKGYGSDEYYKEAFVEVYHERNKDGSLSKAEIPIPSRNKPDDYGDLNIRMDANLDYDDNYVYINGTSNLIEGNDLRVLVNKPSGSRSGMSEFVTIKPDGSFNVIFKNKSKDGSLKDYKLLLKFSISSSNWPDAIEKYGENGENLNGELVEEQSDGDRIAEKEITIKE</sequence>
<accession>A0ABW5QBQ4</accession>
<dbReference type="RefSeq" id="WP_279401676.1">
    <property type="nucleotide sequence ID" value="NZ_JBHUMZ010000023.1"/>
</dbReference>
<feature type="region of interest" description="Disordered" evidence="1">
    <location>
        <begin position="335"/>
        <end position="357"/>
    </location>
</feature>
<dbReference type="EMBL" id="JBHUMZ010000023">
    <property type="protein sequence ID" value="MFD2639373.1"/>
    <property type="molecule type" value="Genomic_DNA"/>
</dbReference>
<feature type="compositionally biased region" description="Acidic residues" evidence="1">
    <location>
        <begin position="25"/>
        <end position="42"/>
    </location>
</feature>
<evidence type="ECO:0000256" key="1">
    <source>
        <dbReference type="SAM" id="MobiDB-lite"/>
    </source>
</evidence>
<evidence type="ECO:0000313" key="3">
    <source>
        <dbReference type="EMBL" id="MFD2639373.1"/>
    </source>
</evidence>
<reference evidence="4" key="1">
    <citation type="journal article" date="2019" name="Int. J. Syst. Evol. Microbiol.">
        <title>The Global Catalogue of Microorganisms (GCM) 10K type strain sequencing project: providing services to taxonomists for standard genome sequencing and annotation.</title>
        <authorList>
            <consortium name="The Broad Institute Genomics Platform"/>
            <consortium name="The Broad Institute Genome Sequencing Center for Infectious Disease"/>
            <person name="Wu L."/>
            <person name="Ma J."/>
        </authorList>
    </citation>
    <scope>NUCLEOTIDE SEQUENCE [LARGE SCALE GENOMIC DNA]</scope>
    <source>
        <strain evidence="4">TISTR 1571</strain>
    </source>
</reference>
<feature type="compositionally biased region" description="Acidic residues" evidence="1">
    <location>
        <begin position="51"/>
        <end position="72"/>
    </location>
</feature>
<feature type="region of interest" description="Disordered" evidence="1">
    <location>
        <begin position="25"/>
        <end position="81"/>
    </location>
</feature>